<dbReference type="OrthoDB" id="9800276at2"/>
<protein>
    <submittedName>
        <fullName evidence="6">Cellulose synthase/poly-beta-1,6-N-acetylglucosamine synthase-like glycosyltransferase</fullName>
    </submittedName>
</protein>
<evidence type="ECO:0000259" key="5">
    <source>
        <dbReference type="Pfam" id="PF00535"/>
    </source>
</evidence>
<reference evidence="6 7" key="1">
    <citation type="submission" date="2019-03" db="EMBL/GenBank/DDBJ databases">
        <title>Genomic Encyclopedia of Type Strains, Phase III (KMG-III): the genomes of soil and plant-associated and newly described type strains.</title>
        <authorList>
            <person name="Whitman W."/>
        </authorList>
    </citation>
    <scope>NUCLEOTIDE SEQUENCE [LARGE SCALE GENOMIC DNA]</scope>
    <source>
        <strain evidence="6 7">CECT 8446</strain>
    </source>
</reference>
<keyword evidence="4" id="KW-0472">Membrane</keyword>
<dbReference type="Pfam" id="PF00535">
    <property type="entry name" value="Glycos_transf_2"/>
    <property type="match status" value="1"/>
</dbReference>
<dbReference type="EMBL" id="SNYF01000008">
    <property type="protein sequence ID" value="TDQ15026.1"/>
    <property type="molecule type" value="Genomic_DNA"/>
</dbReference>
<evidence type="ECO:0000256" key="2">
    <source>
        <dbReference type="ARBA" id="ARBA00022676"/>
    </source>
</evidence>
<dbReference type="Proteomes" id="UP000294535">
    <property type="component" value="Unassembled WGS sequence"/>
</dbReference>
<keyword evidence="7" id="KW-1185">Reference proteome</keyword>
<keyword evidence="2" id="KW-0328">Glycosyltransferase</keyword>
<gene>
    <name evidence="6" type="ORF">DFQ04_2910</name>
</gene>
<evidence type="ECO:0000256" key="4">
    <source>
        <dbReference type="SAM" id="Phobius"/>
    </source>
</evidence>
<sequence length="368" mass="41966">MIWLALAICVWGIFQNLIQILLIYFRWKNHSAASPSKWPMVSILIAVRNEELELPKLLESLDELDYPESKLEILFADDNSTDRTLDLLQEWAGGNGNRRIFHIGTSEEGEFHPNGKANALAFLGKEAKGEHFFFTDGDCVVPTSWVKEGISSFIGNTGILIGITAVKTKGFFSQMQALDWWNTLGIVKVVTDLRLPTTGLGNNMVISRDAYIKSGGFENLPEGLTEDLEISRAIVNSGFTINQQVSDKILVHTKAEYSLRKLLEQRKRWVGGAMTLSLGWKILLGLQFIFFPAIIFLIAMDFKTGISIWLIKVFLQSVFIAFFAKKARQKIGFLYLFVFDFYQLLSYTLTILYYFWPSPVEWKSRRYP</sequence>
<evidence type="ECO:0000313" key="6">
    <source>
        <dbReference type="EMBL" id="TDQ15026.1"/>
    </source>
</evidence>
<keyword evidence="3 6" id="KW-0808">Transferase</keyword>
<feature type="transmembrane region" description="Helical" evidence="4">
    <location>
        <begin position="6"/>
        <end position="27"/>
    </location>
</feature>
<feature type="transmembrane region" description="Helical" evidence="4">
    <location>
        <begin position="269"/>
        <end position="300"/>
    </location>
</feature>
<dbReference type="RefSeq" id="WP_133557047.1">
    <property type="nucleotide sequence ID" value="NZ_SNYF01000008.1"/>
</dbReference>
<proteinExistence type="inferred from homology"/>
<dbReference type="GO" id="GO:0016757">
    <property type="term" value="F:glycosyltransferase activity"/>
    <property type="evidence" value="ECO:0007669"/>
    <property type="project" value="UniProtKB-KW"/>
</dbReference>
<dbReference type="InterPro" id="IPR029044">
    <property type="entry name" value="Nucleotide-diphossugar_trans"/>
</dbReference>
<dbReference type="PANTHER" id="PTHR43630">
    <property type="entry name" value="POLY-BETA-1,6-N-ACETYL-D-GLUCOSAMINE SYNTHASE"/>
    <property type="match status" value="1"/>
</dbReference>
<feature type="transmembrane region" description="Helical" evidence="4">
    <location>
        <begin position="306"/>
        <end position="324"/>
    </location>
</feature>
<feature type="transmembrane region" description="Helical" evidence="4">
    <location>
        <begin position="333"/>
        <end position="356"/>
    </location>
</feature>
<dbReference type="Gene3D" id="3.90.550.10">
    <property type="entry name" value="Spore Coat Polysaccharide Biosynthesis Protein SpsA, Chain A"/>
    <property type="match status" value="1"/>
</dbReference>
<dbReference type="SUPFAM" id="SSF53448">
    <property type="entry name" value="Nucleotide-diphospho-sugar transferases"/>
    <property type="match status" value="1"/>
</dbReference>
<comment type="caution">
    <text evidence="6">The sequence shown here is derived from an EMBL/GenBank/DDBJ whole genome shotgun (WGS) entry which is preliminary data.</text>
</comment>
<dbReference type="AlphaFoldDB" id="A0A4R6T5J2"/>
<feature type="domain" description="Glycosyltransferase 2-like" evidence="5">
    <location>
        <begin position="42"/>
        <end position="211"/>
    </location>
</feature>
<organism evidence="6 7">
    <name type="scientific">Algoriphagus boseongensis</name>
    <dbReference type="NCBI Taxonomy" id="1442587"/>
    <lineage>
        <taxon>Bacteria</taxon>
        <taxon>Pseudomonadati</taxon>
        <taxon>Bacteroidota</taxon>
        <taxon>Cytophagia</taxon>
        <taxon>Cytophagales</taxon>
        <taxon>Cyclobacteriaceae</taxon>
        <taxon>Algoriphagus</taxon>
    </lineage>
</organism>
<keyword evidence="4" id="KW-1133">Transmembrane helix</keyword>
<accession>A0A4R6T5J2</accession>
<keyword evidence="4" id="KW-0812">Transmembrane</keyword>
<evidence type="ECO:0000313" key="7">
    <source>
        <dbReference type="Proteomes" id="UP000294535"/>
    </source>
</evidence>
<evidence type="ECO:0000256" key="1">
    <source>
        <dbReference type="ARBA" id="ARBA00006739"/>
    </source>
</evidence>
<dbReference type="InterPro" id="IPR001173">
    <property type="entry name" value="Glyco_trans_2-like"/>
</dbReference>
<dbReference type="PANTHER" id="PTHR43630:SF1">
    <property type="entry name" value="POLY-BETA-1,6-N-ACETYL-D-GLUCOSAMINE SYNTHASE"/>
    <property type="match status" value="1"/>
</dbReference>
<comment type="similarity">
    <text evidence="1">Belongs to the glycosyltransferase 2 family.</text>
</comment>
<evidence type="ECO:0000256" key="3">
    <source>
        <dbReference type="ARBA" id="ARBA00022679"/>
    </source>
</evidence>
<name>A0A4R6T5J2_9BACT</name>